<dbReference type="Proteomes" id="UP000327118">
    <property type="component" value="Unassembled WGS sequence"/>
</dbReference>
<dbReference type="SUPFAM" id="SSF75304">
    <property type="entry name" value="Amidase signature (AS) enzymes"/>
    <property type="match status" value="1"/>
</dbReference>
<keyword evidence="1" id="KW-0732">Signal</keyword>
<evidence type="ECO:0000256" key="1">
    <source>
        <dbReference type="SAM" id="SignalP"/>
    </source>
</evidence>
<proteinExistence type="predicted"/>
<evidence type="ECO:0000313" key="4">
    <source>
        <dbReference type="Proteomes" id="UP000327118"/>
    </source>
</evidence>
<name>A0A5N6Z098_9EURO</name>
<dbReference type="InterPro" id="IPR023631">
    <property type="entry name" value="Amidase_dom"/>
</dbReference>
<dbReference type="OrthoDB" id="566138at2759"/>
<dbReference type="AlphaFoldDB" id="A0A5N6Z098"/>
<feature type="domain" description="Amidase" evidence="2">
    <location>
        <begin position="50"/>
        <end position="509"/>
    </location>
</feature>
<dbReference type="InterPro" id="IPR036928">
    <property type="entry name" value="AS_sf"/>
</dbReference>
<dbReference type="Gene3D" id="3.90.1300.10">
    <property type="entry name" value="Amidase signature (AS) domain"/>
    <property type="match status" value="1"/>
</dbReference>
<keyword evidence="4" id="KW-1185">Reference proteome</keyword>
<sequence>MTFCKSFGLVWFLHTCVTVYARKCVYPPLINATREGLFDDLMNSCYSSVDLVNTYTARIHEVNSTLRPLLEINLDALREAEVLDEERKNGYTRGGLHGIPVLIKESIGTADQMQTTAGSYALYGSKVFHDATVVSKLRDHGAIVLGKTSMSEWMNFRSSNSSNGWTAWGGQTSGAYFPMQDPNGSSSGSAVAVDLGLAVAALGTETVGSILFPSEVNNIVGIKPTVGLTSRYGVIPISEHQDTIGPMARTVKDAASVLEAIAGRDPRDNYTLASPNRTGPLYVNACRLEGLQGKRIGIPRNALDTIGGLPHGAAVLAAFEAATHVLTEAGATIIQDANLTAWPELLTSSSVKQVLYADFTTSIERYLSGLKTNPNQIHTLQELRNYTQTDPREDYPRRDTAEWDAALALGITNTSPEFWPLYQKNLRIGGEGGILGALSRHNLDALILPTSLAAYMSSVVGTPVITVPLGAYPKGTSVIYNDFGNLVQVAENIPFGISFMGAHWSEETLIGMAYAFEQRTLFRETLTRYIEPHTEVTRRQGDEAADKGT</sequence>
<feature type="chain" id="PRO_5024834528" evidence="1">
    <location>
        <begin position="22"/>
        <end position="549"/>
    </location>
</feature>
<protein>
    <submittedName>
        <fullName evidence="3">Amidase</fullName>
    </submittedName>
</protein>
<accession>A0A5N6Z098</accession>
<feature type="signal peptide" evidence="1">
    <location>
        <begin position="1"/>
        <end position="21"/>
    </location>
</feature>
<reference evidence="4" key="1">
    <citation type="submission" date="2019-04" db="EMBL/GenBank/DDBJ databases">
        <title>Friends and foes A comparative genomics studyof 23 Aspergillus species from section Flavi.</title>
        <authorList>
            <consortium name="DOE Joint Genome Institute"/>
            <person name="Kjaerbolling I."/>
            <person name="Vesth T."/>
            <person name="Frisvad J.C."/>
            <person name="Nybo J.L."/>
            <person name="Theobald S."/>
            <person name="Kildgaard S."/>
            <person name="Isbrandt T."/>
            <person name="Kuo A."/>
            <person name="Sato A."/>
            <person name="Lyhne E.K."/>
            <person name="Kogle M.E."/>
            <person name="Wiebenga A."/>
            <person name="Kun R.S."/>
            <person name="Lubbers R.J."/>
            <person name="Makela M.R."/>
            <person name="Barry K."/>
            <person name="Chovatia M."/>
            <person name="Clum A."/>
            <person name="Daum C."/>
            <person name="Haridas S."/>
            <person name="He G."/>
            <person name="LaButti K."/>
            <person name="Lipzen A."/>
            <person name="Mondo S."/>
            <person name="Riley R."/>
            <person name="Salamov A."/>
            <person name="Simmons B.A."/>
            <person name="Magnuson J.K."/>
            <person name="Henrissat B."/>
            <person name="Mortensen U.H."/>
            <person name="Larsen T.O."/>
            <person name="Devries R.P."/>
            <person name="Grigoriev I.V."/>
            <person name="Machida M."/>
            <person name="Baker S.E."/>
            <person name="Andersen M.R."/>
        </authorList>
    </citation>
    <scope>NUCLEOTIDE SEQUENCE [LARGE SCALE GENOMIC DNA]</scope>
    <source>
        <strain evidence="4">CBS 553.77</strain>
    </source>
</reference>
<evidence type="ECO:0000313" key="3">
    <source>
        <dbReference type="EMBL" id="KAE8350828.1"/>
    </source>
</evidence>
<dbReference type="Pfam" id="PF01425">
    <property type="entry name" value="Amidase"/>
    <property type="match status" value="1"/>
</dbReference>
<organism evidence="3 4">
    <name type="scientific">Aspergillus coremiiformis</name>
    <dbReference type="NCBI Taxonomy" id="138285"/>
    <lineage>
        <taxon>Eukaryota</taxon>
        <taxon>Fungi</taxon>
        <taxon>Dikarya</taxon>
        <taxon>Ascomycota</taxon>
        <taxon>Pezizomycotina</taxon>
        <taxon>Eurotiomycetes</taxon>
        <taxon>Eurotiomycetidae</taxon>
        <taxon>Eurotiales</taxon>
        <taxon>Aspergillaceae</taxon>
        <taxon>Aspergillus</taxon>
        <taxon>Aspergillus subgen. Circumdati</taxon>
    </lineage>
</organism>
<gene>
    <name evidence="3" type="ORF">BDV28DRAFT_150551</name>
</gene>
<dbReference type="PANTHER" id="PTHR42678:SF34">
    <property type="entry name" value="OS04G0183300 PROTEIN"/>
    <property type="match status" value="1"/>
</dbReference>
<dbReference type="PANTHER" id="PTHR42678">
    <property type="entry name" value="AMIDASE"/>
    <property type="match status" value="1"/>
</dbReference>
<dbReference type="EMBL" id="ML739201">
    <property type="protein sequence ID" value="KAE8350828.1"/>
    <property type="molecule type" value="Genomic_DNA"/>
</dbReference>
<evidence type="ECO:0000259" key="2">
    <source>
        <dbReference type="Pfam" id="PF01425"/>
    </source>
</evidence>